<dbReference type="CTD" id="1493"/>
<evidence type="ECO:0000313" key="21">
    <source>
        <dbReference type="RefSeq" id="XP_019301837.1"/>
    </source>
</evidence>
<evidence type="ECO:0000256" key="3">
    <source>
        <dbReference type="ARBA" id="ARBA00016331"/>
    </source>
</evidence>
<comment type="subcellular location">
    <subcellularLocation>
        <location evidence="2">Cell membrane</location>
        <topology evidence="2">Single-pass type I membrane protein</topology>
    </subcellularLocation>
</comment>
<evidence type="ECO:0000256" key="5">
    <source>
        <dbReference type="ARBA" id="ARBA00022553"/>
    </source>
</evidence>
<evidence type="ECO:0000313" key="20">
    <source>
        <dbReference type="Proteomes" id="UP001165780"/>
    </source>
</evidence>
<keyword evidence="6 16" id="KW-0812">Transmembrane</keyword>
<dbReference type="GeneID" id="109265192"/>
<feature type="domain" description="Immunoglobulin V-set" evidence="18">
    <location>
        <begin position="128"/>
        <end position="206"/>
    </location>
</feature>
<dbReference type="GO" id="GO:0009897">
    <property type="term" value="C:external side of plasma membrane"/>
    <property type="evidence" value="ECO:0007669"/>
    <property type="project" value="UniProtKB-ARBA"/>
</dbReference>
<dbReference type="SMART" id="SM00409">
    <property type="entry name" value="IG"/>
    <property type="match status" value="1"/>
</dbReference>
<dbReference type="InterPro" id="IPR040216">
    <property type="entry name" value="CTLA4/CD28"/>
</dbReference>
<keyword evidence="10" id="KW-1064">Adaptive immunity</keyword>
<dbReference type="GO" id="GO:0045590">
    <property type="term" value="P:negative regulation of regulatory T cell differentiation"/>
    <property type="evidence" value="ECO:0007669"/>
    <property type="project" value="TreeGrafter"/>
</dbReference>
<evidence type="ECO:0000256" key="12">
    <source>
        <dbReference type="ARBA" id="ARBA00023157"/>
    </source>
</evidence>
<keyword evidence="12" id="KW-1015">Disulfide bond</keyword>
<dbReference type="AlphaFoldDB" id="A0A9V1FFK0"/>
<evidence type="ECO:0000256" key="6">
    <source>
        <dbReference type="ARBA" id="ARBA00022692"/>
    </source>
</evidence>
<evidence type="ECO:0000256" key="7">
    <source>
        <dbReference type="ARBA" id="ARBA00022729"/>
    </source>
</evidence>
<dbReference type="Pfam" id="PF07686">
    <property type="entry name" value="V-set"/>
    <property type="match status" value="1"/>
</dbReference>
<organism evidence="20 21">
    <name type="scientific">Panthera pardus</name>
    <name type="common">Leopard</name>
    <name type="synonym">Felis pardus</name>
    <dbReference type="NCBI Taxonomy" id="9691"/>
    <lineage>
        <taxon>Eukaryota</taxon>
        <taxon>Metazoa</taxon>
        <taxon>Chordata</taxon>
        <taxon>Craniata</taxon>
        <taxon>Vertebrata</taxon>
        <taxon>Euteleostomi</taxon>
        <taxon>Mammalia</taxon>
        <taxon>Eutheria</taxon>
        <taxon>Laurasiatheria</taxon>
        <taxon>Carnivora</taxon>
        <taxon>Feliformia</taxon>
        <taxon>Felidae</taxon>
        <taxon>Pantherinae</taxon>
        <taxon>Panthera</taxon>
    </lineage>
</organism>
<dbReference type="InterPro" id="IPR008096">
    <property type="entry name" value="CTLA4"/>
</dbReference>
<dbReference type="PRINTS" id="PR01720">
    <property type="entry name" value="CTLANTIGEN4"/>
</dbReference>
<feature type="chain" id="PRO_5040816582" description="Cytotoxic T-lymphocyte protein 4" evidence="17">
    <location>
        <begin position="35"/>
        <end position="298"/>
    </location>
</feature>
<keyword evidence="4" id="KW-1003">Cell membrane</keyword>
<evidence type="ECO:0000256" key="13">
    <source>
        <dbReference type="ARBA" id="ARBA00023180"/>
    </source>
</evidence>
<dbReference type="PANTHER" id="PTHR11494:SF8">
    <property type="entry name" value="CYTOTOXIC T-LYMPHOCYTE PROTEIN 4"/>
    <property type="match status" value="1"/>
</dbReference>
<dbReference type="GO" id="GO:0050853">
    <property type="term" value="P:B cell receptor signaling pathway"/>
    <property type="evidence" value="ECO:0007669"/>
    <property type="project" value="TreeGrafter"/>
</dbReference>
<evidence type="ECO:0000259" key="19">
    <source>
        <dbReference type="SMART" id="SM00409"/>
    </source>
</evidence>
<dbReference type="SUPFAM" id="SSF48726">
    <property type="entry name" value="Immunoglobulin"/>
    <property type="match status" value="1"/>
</dbReference>
<evidence type="ECO:0000256" key="15">
    <source>
        <dbReference type="ARBA" id="ARBA00032097"/>
    </source>
</evidence>
<protein>
    <recommendedName>
        <fullName evidence="3">Cytotoxic T-lymphocyte protein 4</fullName>
    </recommendedName>
    <alternativeName>
        <fullName evidence="15">Cytotoxic T-lymphocyte-associated antigen 4</fullName>
    </alternativeName>
</protein>
<keyword evidence="5" id="KW-0597">Phosphoprotein</keyword>
<evidence type="ECO:0000256" key="8">
    <source>
        <dbReference type="ARBA" id="ARBA00022859"/>
    </source>
</evidence>
<dbReference type="PANTHER" id="PTHR11494">
    <property type="entry name" value="CYTOTOXIC T-LYMPHOCYTE PROTEIN"/>
    <property type="match status" value="1"/>
</dbReference>
<keyword evidence="11 16" id="KW-0472">Membrane</keyword>
<evidence type="ECO:0000256" key="16">
    <source>
        <dbReference type="SAM" id="Phobius"/>
    </source>
</evidence>
<keyword evidence="7 17" id="KW-0732">Signal</keyword>
<accession>A0A9V1FFK0</accession>
<feature type="signal peptide" evidence="17">
    <location>
        <begin position="1"/>
        <end position="34"/>
    </location>
</feature>
<comment type="function">
    <text evidence="1">Inhibitory receptor acting as a major negative regulator of T-cell responses. The affinity of CTLA4 for its natural B7 family ligands, CD80 and CD86, is considerably stronger than the affinity of their cognate stimulatory coreceptor CD28.</text>
</comment>
<keyword evidence="14" id="KW-0393">Immunoglobulin domain</keyword>
<keyword evidence="13" id="KW-0325">Glycoprotein</keyword>
<name>A0A9V1FFK0_PANPR</name>
<dbReference type="Proteomes" id="UP001165780">
    <property type="component" value="Unplaced"/>
</dbReference>
<proteinExistence type="predicted"/>
<dbReference type="InterPro" id="IPR036179">
    <property type="entry name" value="Ig-like_dom_sf"/>
</dbReference>
<evidence type="ECO:0000256" key="4">
    <source>
        <dbReference type="ARBA" id="ARBA00022475"/>
    </source>
</evidence>
<dbReference type="SMART" id="SM00406">
    <property type="entry name" value="IGv"/>
    <property type="match status" value="1"/>
</dbReference>
<dbReference type="InterPro" id="IPR013783">
    <property type="entry name" value="Ig-like_fold"/>
</dbReference>
<dbReference type="FunFam" id="2.60.40.10:FF:000686">
    <property type="entry name" value="Cytotoxic T-lymphocyte protein 4"/>
    <property type="match status" value="1"/>
</dbReference>
<evidence type="ECO:0000259" key="18">
    <source>
        <dbReference type="SMART" id="SM00406"/>
    </source>
</evidence>
<feature type="transmembrane region" description="Helical" evidence="16">
    <location>
        <begin position="237"/>
        <end position="261"/>
    </location>
</feature>
<gene>
    <name evidence="21" type="primary">CTLA4</name>
</gene>
<dbReference type="GO" id="GO:0042129">
    <property type="term" value="P:regulation of T cell proliferation"/>
    <property type="evidence" value="ECO:0007669"/>
    <property type="project" value="InterPro"/>
</dbReference>
<keyword evidence="9 16" id="KW-1133">Transmembrane helix</keyword>
<evidence type="ECO:0000256" key="11">
    <source>
        <dbReference type="ARBA" id="ARBA00023136"/>
    </source>
</evidence>
<keyword evidence="8" id="KW-0391">Immunity</keyword>
<dbReference type="InterPro" id="IPR003599">
    <property type="entry name" value="Ig_sub"/>
</dbReference>
<dbReference type="GO" id="GO:0002250">
    <property type="term" value="P:adaptive immune response"/>
    <property type="evidence" value="ECO:0007669"/>
    <property type="project" value="UniProtKB-KW"/>
</dbReference>
<evidence type="ECO:0000256" key="10">
    <source>
        <dbReference type="ARBA" id="ARBA00023130"/>
    </source>
</evidence>
<evidence type="ECO:0000256" key="2">
    <source>
        <dbReference type="ARBA" id="ARBA00004251"/>
    </source>
</evidence>
<sequence>MGMEAGLYVCARQRLQTLGFHFSALLLLPSAGSGVLMCFPSAGPSQKPICQGTQLSLWVCLPGGKWIPEHCSHKAMACFGFRRHGAQLDLASRTWPCTALFSLLFIPVFSKGMHVAQPAVVLASSRGVASFVCEYGSSGNAAEVRVTVLRQTGSQMTEVCAATYTVENELAFLDDSTCTGISSGNKVNLTIQGLRAMDTGLYICKVELMYPPPYYAGMGNGTQIYVIDPEPCPDSDFLLWILAAVSSGLFFYSFLITAVSLSKMLKKRSPLTTGVYVKMPPTEPECEKQFQPYFIPIN</sequence>
<dbReference type="RefSeq" id="XP_019301837.1">
    <property type="nucleotide sequence ID" value="XM_019446292.2"/>
</dbReference>
<keyword evidence="20" id="KW-1185">Reference proteome</keyword>
<feature type="domain" description="Immunoglobulin" evidence="19">
    <location>
        <begin position="118"/>
        <end position="227"/>
    </location>
</feature>
<reference evidence="21" key="1">
    <citation type="submission" date="2025-08" db="UniProtKB">
        <authorList>
            <consortium name="RefSeq"/>
        </authorList>
    </citation>
    <scope>IDENTIFICATION</scope>
    <source>
        <tissue evidence="21">Whole blood</tissue>
    </source>
</reference>
<dbReference type="InterPro" id="IPR013106">
    <property type="entry name" value="Ig_V-set"/>
</dbReference>
<evidence type="ECO:0000256" key="17">
    <source>
        <dbReference type="SAM" id="SignalP"/>
    </source>
</evidence>
<dbReference type="CDD" id="cd05721">
    <property type="entry name" value="IgV_CTLA-4"/>
    <property type="match status" value="1"/>
</dbReference>
<evidence type="ECO:0000256" key="14">
    <source>
        <dbReference type="ARBA" id="ARBA00023319"/>
    </source>
</evidence>
<dbReference type="Gene3D" id="2.60.40.10">
    <property type="entry name" value="Immunoglobulins"/>
    <property type="match status" value="1"/>
</dbReference>
<evidence type="ECO:0000256" key="1">
    <source>
        <dbReference type="ARBA" id="ARBA00002230"/>
    </source>
</evidence>
<dbReference type="GO" id="GO:0050852">
    <property type="term" value="P:T cell receptor signaling pathway"/>
    <property type="evidence" value="ECO:0007669"/>
    <property type="project" value="TreeGrafter"/>
</dbReference>
<evidence type="ECO:0000256" key="9">
    <source>
        <dbReference type="ARBA" id="ARBA00022989"/>
    </source>
</evidence>